<dbReference type="GO" id="GO:0016020">
    <property type="term" value="C:membrane"/>
    <property type="evidence" value="ECO:0007669"/>
    <property type="project" value="UniProtKB-SubCell"/>
</dbReference>
<accession>A0A232FBC9</accession>
<keyword evidence="6" id="KW-0472">Membrane</keyword>
<dbReference type="EMBL" id="NNAY01000545">
    <property type="protein sequence ID" value="OXU27763.1"/>
    <property type="molecule type" value="Genomic_DNA"/>
</dbReference>
<keyword evidence="7" id="KW-0675">Receptor</keyword>
<evidence type="ECO:0000256" key="5">
    <source>
        <dbReference type="ARBA" id="ARBA00022989"/>
    </source>
</evidence>
<proteinExistence type="predicted"/>
<keyword evidence="3" id="KW-0812">Transmembrane</keyword>
<comment type="caution">
    <text evidence="9">The sequence shown here is derived from an EMBL/GenBank/DDBJ whole genome shotgun (WGS) entry which is preliminary data.</text>
</comment>
<evidence type="ECO:0000256" key="4">
    <source>
        <dbReference type="ARBA" id="ARBA00022725"/>
    </source>
</evidence>
<keyword evidence="8" id="KW-0807">Transducer</keyword>
<reference evidence="9 10" key="1">
    <citation type="journal article" date="2017" name="Curr. Biol.">
        <title>The Evolution of Venom by Co-option of Single-Copy Genes.</title>
        <authorList>
            <person name="Martinson E.O."/>
            <person name="Mrinalini"/>
            <person name="Kelkar Y.D."/>
            <person name="Chang C.H."/>
            <person name="Werren J.H."/>
        </authorList>
    </citation>
    <scope>NUCLEOTIDE SEQUENCE [LARGE SCALE GENOMIC DNA]</scope>
    <source>
        <strain evidence="9 10">Alberta</strain>
        <tissue evidence="9">Whole body</tissue>
    </source>
</reference>
<gene>
    <name evidence="9" type="ORF">TSAR_009017</name>
</gene>
<evidence type="ECO:0000256" key="1">
    <source>
        <dbReference type="ARBA" id="ARBA00004141"/>
    </source>
</evidence>
<dbReference type="Pfam" id="PF02949">
    <property type="entry name" value="7tm_6"/>
    <property type="match status" value="1"/>
</dbReference>
<dbReference type="InterPro" id="IPR004117">
    <property type="entry name" value="7tm6_olfct_rcpt"/>
</dbReference>
<evidence type="ECO:0000256" key="6">
    <source>
        <dbReference type="ARBA" id="ARBA00023136"/>
    </source>
</evidence>
<comment type="subcellular location">
    <subcellularLocation>
        <location evidence="1">Membrane</location>
        <topology evidence="1">Multi-pass membrane protein</topology>
    </subcellularLocation>
</comment>
<evidence type="ECO:0000256" key="3">
    <source>
        <dbReference type="ARBA" id="ARBA00022692"/>
    </source>
</evidence>
<organism evidence="9 10">
    <name type="scientific">Trichomalopsis sarcophagae</name>
    <dbReference type="NCBI Taxonomy" id="543379"/>
    <lineage>
        <taxon>Eukaryota</taxon>
        <taxon>Metazoa</taxon>
        <taxon>Ecdysozoa</taxon>
        <taxon>Arthropoda</taxon>
        <taxon>Hexapoda</taxon>
        <taxon>Insecta</taxon>
        <taxon>Pterygota</taxon>
        <taxon>Neoptera</taxon>
        <taxon>Endopterygota</taxon>
        <taxon>Hymenoptera</taxon>
        <taxon>Apocrita</taxon>
        <taxon>Proctotrupomorpha</taxon>
        <taxon>Chalcidoidea</taxon>
        <taxon>Pteromalidae</taxon>
        <taxon>Pteromalinae</taxon>
        <taxon>Trichomalopsis</taxon>
    </lineage>
</organism>
<dbReference type="GO" id="GO:0007165">
    <property type="term" value="P:signal transduction"/>
    <property type="evidence" value="ECO:0007669"/>
    <property type="project" value="UniProtKB-KW"/>
</dbReference>
<sequence length="205" mass="24097">MKKCIHMAAAYLTTWFFFSGVDTTFVLSVKHTHRLDGILKSEKSVKFEIKLIHIDKTTNSKFLVIIYNLLTRYLAFLENLFNWCFLVLNCMTVIVLAMIGVYLLYIYNHIYKMIRIGLITLELFIHLLYINWVEQMLIDKSEKVFETVYFSNWYFISTKFRIFAEVMINRSIHPCPLTAGKITVSSMIRSFGIQPIPGHKTIKML</sequence>
<evidence type="ECO:0000256" key="8">
    <source>
        <dbReference type="ARBA" id="ARBA00023224"/>
    </source>
</evidence>
<evidence type="ECO:0000256" key="7">
    <source>
        <dbReference type="ARBA" id="ARBA00023170"/>
    </source>
</evidence>
<name>A0A232FBC9_9HYME</name>
<keyword evidence="10" id="KW-1185">Reference proteome</keyword>
<keyword evidence="4" id="KW-0552">Olfaction</keyword>
<keyword evidence="5" id="KW-1133">Transmembrane helix</keyword>
<dbReference type="GO" id="GO:0005549">
    <property type="term" value="F:odorant binding"/>
    <property type="evidence" value="ECO:0007669"/>
    <property type="project" value="InterPro"/>
</dbReference>
<evidence type="ECO:0000256" key="2">
    <source>
        <dbReference type="ARBA" id="ARBA00022606"/>
    </source>
</evidence>
<evidence type="ECO:0000313" key="10">
    <source>
        <dbReference type="Proteomes" id="UP000215335"/>
    </source>
</evidence>
<evidence type="ECO:0008006" key="11">
    <source>
        <dbReference type="Google" id="ProtNLM"/>
    </source>
</evidence>
<protein>
    <recommendedName>
        <fullName evidence="11">Odorant receptor</fullName>
    </recommendedName>
</protein>
<dbReference type="GO" id="GO:0004984">
    <property type="term" value="F:olfactory receptor activity"/>
    <property type="evidence" value="ECO:0007669"/>
    <property type="project" value="InterPro"/>
</dbReference>
<dbReference type="Proteomes" id="UP000215335">
    <property type="component" value="Unassembled WGS sequence"/>
</dbReference>
<dbReference type="AlphaFoldDB" id="A0A232FBC9"/>
<evidence type="ECO:0000313" key="9">
    <source>
        <dbReference type="EMBL" id="OXU27763.1"/>
    </source>
</evidence>
<keyword evidence="2" id="KW-0716">Sensory transduction</keyword>